<sequence>MPAERRNGPETRQQIIDQFSELVAEHGFEVASVSMLATALGISKGTVVHHFPSKNLIMAEGHQQYMERRVREMYRVLERVPETELQLAAMMYTIIRAHRDDRPGTISFLREQSRFPFGGDVQAMRTLRNEFSSIMTGILRRGQIAGAFDFEDVTLTSFQIFGMCNYVWTWFRPHDPMSVEDVAAEFASNTLRGLSAGSGESRGRTVSELLAFFSDLAPALEPSYPRRPPSEDRQATRGL</sequence>
<evidence type="ECO:0000256" key="2">
    <source>
        <dbReference type="ARBA" id="ARBA00023015"/>
    </source>
</evidence>
<dbReference type="InterPro" id="IPR041490">
    <property type="entry name" value="KstR2_TetR_C"/>
</dbReference>
<dbReference type="Pfam" id="PF00440">
    <property type="entry name" value="TetR_N"/>
    <property type="match status" value="1"/>
</dbReference>
<dbReference type="AlphaFoldDB" id="A0A6L7ENY4"/>
<protein>
    <submittedName>
        <fullName evidence="7">TetR family transcriptional regulator</fullName>
    </submittedName>
</protein>
<reference evidence="7 8" key="1">
    <citation type="submission" date="2019-12" db="EMBL/GenBank/DDBJ databases">
        <authorList>
            <person name="Kun Z."/>
        </authorList>
    </citation>
    <scope>NUCLEOTIDE SEQUENCE [LARGE SCALE GENOMIC DNA]</scope>
    <source>
        <strain evidence="7 8">YIM 123512</strain>
    </source>
</reference>
<keyword evidence="2" id="KW-0805">Transcription regulation</keyword>
<dbReference type="SUPFAM" id="SSF46689">
    <property type="entry name" value="Homeodomain-like"/>
    <property type="match status" value="1"/>
</dbReference>
<keyword evidence="1" id="KW-0678">Repressor</keyword>
<name>A0A6L7ENY4_9ACTN</name>
<dbReference type="GO" id="GO:0000976">
    <property type="term" value="F:transcription cis-regulatory region binding"/>
    <property type="evidence" value="ECO:0007669"/>
    <property type="project" value="TreeGrafter"/>
</dbReference>
<evidence type="ECO:0000256" key="1">
    <source>
        <dbReference type="ARBA" id="ARBA00022491"/>
    </source>
</evidence>
<proteinExistence type="predicted"/>
<dbReference type="PANTHER" id="PTHR30055:SF175">
    <property type="entry name" value="HTH-TYPE TRANSCRIPTIONAL REPRESSOR KSTR2"/>
    <property type="match status" value="1"/>
</dbReference>
<evidence type="ECO:0000259" key="6">
    <source>
        <dbReference type="PROSITE" id="PS50977"/>
    </source>
</evidence>
<dbReference type="EMBL" id="WUEK01000003">
    <property type="protein sequence ID" value="MXG89023.1"/>
    <property type="molecule type" value="Genomic_DNA"/>
</dbReference>
<dbReference type="PANTHER" id="PTHR30055">
    <property type="entry name" value="HTH-TYPE TRANSCRIPTIONAL REGULATOR RUTR"/>
    <property type="match status" value="1"/>
</dbReference>
<gene>
    <name evidence="7" type="ORF">GRQ65_05615</name>
</gene>
<dbReference type="InterPro" id="IPR036271">
    <property type="entry name" value="Tet_transcr_reg_TetR-rel_C_sf"/>
</dbReference>
<dbReference type="Proteomes" id="UP000473325">
    <property type="component" value="Unassembled WGS sequence"/>
</dbReference>
<evidence type="ECO:0000256" key="4">
    <source>
        <dbReference type="ARBA" id="ARBA00023163"/>
    </source>
</evidence>
<dbReference type="Gene3D" id="1.10.10.60">
    <property type="entry name" value="Homeodomain-like"/>
    <property type="match status" value="1"/>
</dbReference>
<dbReference type="PROSITE" id="PS50977">
    <property type="entry name" value="HTH_TETR_2"/>
    <property type="match status" value="1"/>
</dbReference>
<evidence type="ECO:0000256" key="5">
    <source>
        <dbReference type="PROSITE-ProRule" id="PRU00335"/>
    </source>
</evidence>
<dbReference type="Pfam" id="PF17932">
    <property type="entry name" value="TetR_C_24"/>
    <property type="match status" value="1"/>
</dbReference>
<dbReference type="InterPro" id="IPR001647">
    <property type="entry name" value="HTH_TetR"/>
</dbReference>
<dbReference type="RefSeq" id="WP_160876067.1">
    <property type="nucleotide sequence ID" value="NZ_WUEK01000003.1"/>
</dbReference>
<dbReference type="GO" id="GO:0003700">
    <property type="term" value="F:DNA-binding transcription factor activity"/>
    <property type="evidence" value="ECO:0007669"/>
    <property type="project" value="TreeGrafter"/>
</dbReference>
<keyword evidence="3 5" id="KW-0238">DNA-binding</keyword>
<dbReference type="InterPro" id="IPR009057">
    <property type="entry name" value="Homeodomain-like_sf"/>
</dbReference>
<evidence type="ECO:0000313" key="7">
    <source>
        <dbReference type="EMBL" id="MXG89023.1"/>
    </source>
</evidence>
<comment type="caution">
    <text evidence="7">The sequence shown here is derived from an EMBL/GenBank/DDBJ whole genome shotgun (WGS) entry which is preliminary data.</text>
</comment>
<dbReference type="PRINTS" id="PR00455">
    <property type="entry name" value="HTHTETR"/>
</dbReference>
<feature type="DNA-binding region" description="H-T-H motif" evidence="5">
    <location>
        <begin position="32"/>
        <end position="51"/>
    </location>
</feature>
<dbReference type="InterPro" id="IPR050109">
    <property type="entry name" value="HTH-type_TetR-like_transc_reg"/>
</dbReference>
<keyword evidence="4" id="KW-0804">Transcription</keyword>
<organism evidence="7 8">
    <name type="scientific">Nocardioides flavescens</name>
    <dbReference type="NCBI Taxonomy" id="2691959"/>
    <lineage>
        <taxon>Bacteria</taxon>
        <taxon>Bacillati</taxon>
        <taxon>Actinomycetota</taxon>
        <taxon>Actinomycetes</taxon>
        <taxon>Propionibacteriales</taxon>
        <taxon>Nocardioidaceae</taxon>
        <taxon>Nocardioides</taxon>
    </lineage>
</organism>
<feature type="domain" description="HTH tetR-type" evidence="6">
    <location>
        <begin position="9"/>
        <end position="69"/>
    </location>
</feature>
<evidence type="ECO:0000256" key="3">
    <source>
        <dbReference type="ARBA" id="ARBA00023125"/>
    </source>
</evidence>
<accession>A0A6L7ENY4</accession>
<dbReference type="Gene3D" id="1.10.357.10">
    <property type="entry name" value="Tetracycline Repressor, domain 2"/>
    <property type="match status" value="1"/>
</dbReference>
<evidence type="ECO:0000313" key="8">
    <source>
        <dbReference type="Proteomes" id="UP000473325"/>
    </source>
</evidence>
<keyword evidence="8" id="KW-1185">Reference proteome</keyword>
<dbReference type="SUPFAM" id="SSF48498">
    <property type="entry name" value="Tetracyclin repressor-like, C-terminal domain"/>
    <property type="match status" value="1"/>
</dbReference>